<feature type="transmembrane region" description="Helical" evidence="5">
    <location>
        <begin position="115"/>
        <end position="132"/>
    </location>
</feature>
<evidence type="ECO:0000313" key="7">
    <source>
        <dbReference type="Proteomes" id="UP001589693"/>
    </source>
</evidence>
<dbReference type="InterPro" id="IPR050367">
    <property type="entry name" value="APC_superfamily"/>
</dbReference>
<dbReference type="PANTHER" id="PTHR42770:SF7">
    <property type="entry name" value="MEMBRANE PROTEIN"/>
    <property type="match status" value="1"/>
</dbReference>
<feature type="transmembrane region" description="Helical" evidence="5">
    <location>
        <begin position="21"/>
        <end position="41"/>
    </location>
</feature>
<reference evidence="6 7" key="1">
    <citation type="submission" date="2024-09" db="EMBL/GenBank/DDBJ databases">
        <authorList>
            <person name="Sun Q."/>
            <person name="Mori K."/>
        </authorList>
    </citation>
    <scope>NUCLEOTIDE SEQUENCE [LARGE SCALE GENOMIC DNA]</scope>
    <source>
        <strain evidence="6 7">TBRC 7907</strain>
    </source>
</reference>
<sequence>MAVEPQHPVTGRRPAARIPAAVVLGLGGMLGLGPFLLAAPAAAASGAWMLVGLALSAVAALCAMYSTSERSSIREYMGRWPGRVAGTGRFVALGCVAVLLAVTFGQYVFPEQPRIAAFGVLAAAVVFNASGLRWGSGFAWLISGGVLLVLVLVVAACLAVAPVELPGAVPLRAGANDPRSLMTAAAILFLGFVGFERVTAPGDDEPQHGWRTRRRSIPVLVSIVAVLYAFLGIALLYQLGPARLALSPTPLRDAVIAADGAVMLPLVEFGAGVALASCLVLVLASMRRMMMQAAVDREVATGLARLARAGTAWPVDLVVGGFVALLLPLLDTTQAVHLAACCVLVHYAFANAATRVQLVDTNRTWPMRIACFGLGISVMLAMSLPPMTLLTTLLVLVAGSCLGALVSHRWR</sequence>
<evidence type="ECO:0000256" key="1">
    <source>
        <dbReference type="ARBA" id="ARBA00004141"/>
    </source>
</evidence>
<feature type="transmembrane region" description="Helical" evidence="5">
    <location>
        <begin position="388"/>
        <end position="406"/>
    </location>
</feature>
<keyword evidence="2 5" id="KW-0812">Transmembrane</keyword>
<comment type="caution">
    <text evidence="6">The sequence shown here is derived from an EMBL/GenBank/DDBJ whole genome shotgun (WGS) entry which is preliminary data.</text>
</comment>
<proteinExistence type="predicted"/>
<dbReference type="Gene3D" id="1.20.1740.10">
    <property type="entry name" value="Amino acid/polyamine transporter I"/>
    <property type="match status" value="1"/>
</dbReference>
<dbReference type="Proteomes" id="UP001589693">
    <property type="component" value="Unassembled WGS sequence"/>
</dbReference>
<organism evidence="6 7">
    <name type="scientific">Allokutzneria oryzae</name>
    <dbReference type="NCBI Taxonomy" id="1378989"/>
    <lineage>
        <taxon>Bacteria</taxon>
        <taxon>Bacillati</taxon>
        <taxon>Actinomycetota</taxon>
        <taxon>Actinomycetes</taxon>
        <taxon>Pseudonocardiales</taxon>
        <taxon>Pseudonocardiaceae</taxon>
        <taxon>Allokutzneria</taxon>
    </lineage>
</organism>
<gene>
    <name evidence="6" type="ORF">ACFFQA_00570</name>
</gene>
<feature type="transmembrane region" description="Helical" evidence="5">
    <location>
        <begin position="181"/>
        <end position="198"/>
    </location>
</feature>
<dbReference type="EMBL" id="JBHLZU010000002">
    <property type="protein sequence ID" value="MFB9902418.1"/>
    <property type="molecule type" value="Genomic_DNA"/>
</dbReference>
<keyword evidence="3 5" id="KW-1133">Transmembrane helix</keyword>
<evidence type="ECO:0000256" key="2">
    <source>
        <dbReference type="ARBA" id="ARBA00022692"/>
    </source>
</evidence>
<feature type="transmembrane region" description="Helical" evidence="5">
    <location>
        <begin position="306"/>
        <end position="329"/>
    </location>
</feature>
<keyword evidence="4 5" id="KW-0472">Membrane</keyword>
<dbReference type="PANTHER" id="PTHR42770">
    <property type="entry name" value="AMINO ACID TRANSPORTER-RELATED"/>
    <property type="match status" value="1"/>
</dbReference>
<feature type="transmembrane region" description="Helical" evidence="5">
    <location>
        <begin position="139"/>
        <end position="161"/>
    </location>
</feature>
<feature type="transmembrane region" description="Helical" evidence="5">
    <location>
        <begin position="47"/>
        <end position="67"/>
    </location>
</feature>
<evidence type="ECO:0008006" key="8">
    <source>
        <dbReference type="Google" id="ProtNLM"/>
    </source>
</evidence>
<evidence type="ECO:0000256" key="3">
    <source>
        <dbReference type="ARBA" id="ARBA00022989"/>
    </source>
</evidence>
<evidence type="ECO:0000256" key="4">
    <source>
        <dbReference type="ARBA" id="ARBA00023136"/>
    </source>
</evidence>
<feature type="transmembrane region" description="Helical" evidence="5">
    <location>
        <begin position="260"/>
        <end position="285"/>
    </location>
</feature>
<protein>
    <recommendedName>
        <fullName evidence="8">Amino acid permease</fullName>
    </recommendedName>
</protein>
<name>A0ABV5ZNG3_9PSEU</name>
<evidence type="ECO:0000256" key="5">
    <source>
        <dbReference type="SAM" id="Phobius"/>
    </source>
</evidence>
<comment type="subcellular location">
    <subcellularLocation>
        <location evidence="1">Membrane</location>
        <topology evidence="1">Multi-pass membrane protein</topology>
    </subcellularLocation>
</comment>
<accession>A0ABV5ZNG3</accession>
<dbReference type="RefSeq" id="WP_377849507.1">
    <property type="nucleotide sequence ID" value="NZ_JBHLZU010000002.1"/>
</dbReference>
<evidence type="ECO:0000313" key="6">
    <source>
        <dbReference type="EMBL" id="MFB9902418.1"/>
    </source>
</evidence>
<feature type="transmembrane region" description="Helical" evidence="5">
    <location>
        <begin position="335"/>
        <end position="353"/>
    </location>
</feature>
<feature type="transmembrane region" description="Helical" evidence="5">
    <location>
        <begin position="88"/>
        <end position="109"/>
    </location>
</feature>
<feature type="transmembrane region" description="Helical" evidence="5">
    <location>
        <begin position="219"/>
        <end position="240"/>
    </location>
</feature>
<keyword evidence="7" id="KW-1185">Reference proteome</keyword>
<feature type="transmembrane region" description="Helical" evidence="5">
    <location>
        <begin position="365"/>
        <end position="382"/>
    </location>
</feature>